<feature type="transmembrane region" description="Helical" evidence="11">
    <location>
        <begin position="35"/>
        <end position="55"/>
    </location>
</feature>
<dbReference type="GO" id="GO:0071555">
    <property type="term" value="P:cell wall organization"/>
    <property type="evidence" value="ECO:0007669"/>
    <property type="project" value="UniProtKB-KW"/>
</dbReference>
<dbReference type="CDD" id="cd03785">
    <property type="entry name" value="GT28_MurG"/>
    <property type="match status" value="1"/>
</dbReference>
<comment type="subcellular location">
    <subcellularLocation>
        <location evidence="10">Cell membrane</location>
        <topology evidence="10">Peripheral membrane protein</topology>
        <orientation evidence="10">Cytoplasmic side</orientation>
    </subcellularLocation>
</comment>
<reference evidence="14 15" key="1">
    <citation type="journal article" date="2016" name="Nat. Commun.">
        <title>Thousands of microbial genomes shed light on interconnected biogeochemical processes in an aquifer system.</title>
        <authorList>
            <person name="Anantharaman K."/>
            <person name="Brown C.T."/>
            <person name="Hug L.A."/>
            <person name="Sharon I."/>
            <person name="Castelle C.J."/>
            <person name="Probst A.J."/>
            <person name="Thomas B.C."/>
            <person name="Singh A."/>
            <person name="Wilkins M.J."/>
            <person name="Karaoz U."/>
            <person name="Brodie E.L."/>
            <person name="Williams K.H."/>
            <person name="Hubbard S.S."/>
            <person name="Banfield J.F."/>
        </authorList>
    </citation>
    <scope>NUCLEOTIDE SEQUENCE [LARGE SCALE GENOMIC DNA]</scope>
</reference>
<sequence>MSKRILLVGGGSGGHVFPLIAVAEALRTADAGVELLVLGNGPFLADAVTAAGLPYKTVKAGKLRRYFSFWTFLAPFQAIIGFFQSLWILFVYMPDAIFTKGGYTSIMPSFVARLYFIPVYTHESDSVPGLANKVISKVAKTVFTSFESTAKYFSPRPDGRGKPGKAILVGNPVRPELLTGDKAVALQQFNFLADKKTILVTGGSQGAKRINEAILEALVPLVQNFQIIHQCGDSQYENVKTVVDQYTKEGENSYGPMISANYRLYPFLNPQDMGMAYSVTDIIISRGGASNLFEIASLGKPAIIIPLSTSASRGDQIDNANEFHKYGAVVIEEANITPHIIVNQIQELLEPTRYAEVSAKIKTFAKPNAAQNIAQILLQ</sequence>
<dbReference type="Pfam" id="PF03033">
    <property type="entry name" value="Glyco_transf_28"/>
    <property type="match status" value="1"/>
</dbReference>
<feature type="domain" description="Glycosyltransferase family 28 N-terminal" evidence="12">
    <location>
        <begin position="5"/>
        <end position="144"/>
    </location>
</feature>
<dbReference type="PANTHER" id="PTHR21015">
    <property type="entry name" value="UDP-N-ACETYLGLUCOSAMINE--N-ACETYLMURAMYL-(PENTAPEPTIDE) PYROPHOSPHORYL-UNDECAPRENOL N-ACETYLGLUCOSAMINE TRANSFERASE 1"/>
    <property type="match status" value="1"/>
</dbReference>
<dbReference type="AlphaFoldDB" id="A0A1F8EBJ1"/>
<comment type="function">
    <text evidence="10">Cell wall formation. Catalyzes the transfer of a GlcNAc subunit on undecaprenyl-pyrophosphoryl-MurNAc-pentapeptide (lipid intermediate I) to form undecaprenyl-pyrophosphoryl-MurNAc-(pentapeptide)GlcNAc (lipid intermediate II).</text>
</comment>
<evidence type="ECO:0000256" key="10">
    <source>
        <dbReference type="HAMAP-Rule" id="MF_00033"/>
    </source>
</evidence>
<dbReference type="HAMAP" id="MF_00033">
    <property type="entry name" value="MurG"/>
    <property type="match status" value="1"/>
</dbReference>
<dbReference type="GO" id="GO:0051301">
    <property type="term" value="P:cell division"/>
    <property type="evidence" value="ECO:0007669"/>
    <property type="project" value="UniProtKB-KW"/>
</dbReference>
<dbReference type="InterPro" id="IPR007235">
    <property type="entry name" value="Glyco_trans_28_C"/>
</dbReference>
<dbReference type="EMBL" id="MGJA01000012">
    <property type="protein sequence ID" value="OGM97498.1"/>
    <property type="molecule type" value="Genomic_DNA"/>
</dbReference>
<keyword evidence="1 10" id="KW-1003">Cell membrane</keyword>
<evidence type="ECO:0000256" key="6">
    <source>
        <dbReference type="ARBA" id="ARBA00022984"/>
    </source>
</evidence>
<evidence type="ECO:0000256" key="11">
    <source>
        <dbReference type="SAM" id="Phobius"/>
    </source>
</evidence>
<evidence type="ECO:0000259" key="12">
    <source>
        <dbReference type="Pfam" id="PF03033"/>
    </source>
</evidence>
<keyword evidence="6 10" id="KW-0573">Peptidoglycan synthesis</keyword>
<dbReference type="Pfam" id="PF04101">
    <property type="entry name" value="Glyco_tran_28_C"/>
    <property type="match status" value="1"/>
</dbReference>
<dbReference type="Proteomes" id="UP000178520">
    <property type="component" value="Unassembled WGS sequence"/>
</dbReference>
<organism evidence="14 15">
    <name type="scientific">Candidatus Yanofskybacteria bacterium RIFCSPHIGHO2_01_FULL_41_21</name>
    <dbReference type="NCBI Taxonomy" id="1802660"/>
    <lineage>
        <taxon>Bacteria</taxon>
        <taxon>Candidatus Yanofskyibacteriota</taxon>
    </lineage>
</organism>
<comment type="caution">
    <text evidence="10">Lacks conserved residue(s) required for the propagation of feature annotation.</text>
</comment>
<keyword evidence="4 10" id="KW-0808">Transferase</keyword>
<accession>A0A1F8EBJ1</accession>
<evidence type="ECO:0000256" key="9">
    <source>
        <dbReference type="ARBA" id="ARBA00023316"/>
    </source>
</evidence>
<name>A0A1F8EBJ1_9BACT</name>
<evidence type="ECO:0000256" key="7">
    <source>
        <dbReference type="ARBA" id="ARBA00023136"/>
    </source>
</evidence>
<evidence type="ECO:0000256" key="4">
    <source>
        <dbReference type="ARBA" id="ARBA00022679"/>
    </source>
</evidence>
<dbReference type="PANTHER" id="PTHR21015:SF27">
    <property type="entry name" value="UDP-N-ACETYLGLUCOSAMINE--N-ACETYLMURAMYL-(PENTAPEPTIDE) PYROPHOSPHORYL-UNDECAPRENOL N-ACETYLGLUCOSAMINE TRANSFERASE"/>
    <property type="match status" value="1"/>
</dbReference>
<protein>
    <recommendedName>
        <fullName evidence="10">UDP-N-acetylglucosamine--N-acetylmuramyl-(pentapeptide) pyrophosphoryl-undecaprenol N-acetylglucosamine transferase</fullName>
        <ecNumber evidence="10">2.4.1.227</ecNumber>
    </recommendedName>
    <alternativeName>
        <fullName evidence="10">Undecaprenyl-PP-MurNAc-pentapeptide-UDPGlcNAc GlcNAc transferase</fullName>
    </alternativeName>
</protein>
<dbReference type="STRING" id="1802660.A2735_02070"/>
<evidence type="ECO:0000256" key="3">
    <source>
        <dbReference type="ARBA" id="ARBA00022676"/>
    </source>
</evidence>
<dbReference type="InterPro" id="IPR004276">
    <property type="entry name" value="GlycoTrans_28_N"/>
</dbReference>
<dbReference type="GO" id="GO:0005975">
    <property type="term" value="P:carbohydrate metabolic process"/>
    <property type="evidence" value="ECO:0007669"/>
    <property type="project" value="InterPro"/>
</dbReference>
<dbReference type="InterPro" id="IPR006009">
    <property type="entry name" value="GlcNAc_MurG"/>
</dbReference>
<dbReference type="Gene3D" id="3.40.50.2000">
    <property type="entry name" value="Glycogen Phosphorylase B"/>
    <property type="match status" value="2"/>
</dbReference>
<comment type="caution">
    <text evidence="14">The sequence shown here is derived from an EMBL/GenBank/DDBJ whole genome shotgun (WGS) entry which is preliminary data.</text>
</comment>
<keyword evidence="2 10" id="KW-0132">Cell division</keyword>
<keyword evidence="7 10" id="KW-0472">Membrane</keyword>
<gene>
    <name evidence="10" type="primary">murG</name>
    <name evidence="14" type="ORF">A2735_02070</name>
</gene>
<dbReference type="GO" id="GO:0051991">
    <property type="term" value="F:UDP-N-acetyl-D-glucosamine:N-acetylmuramoyl-L-alanyl-D-glutamyl-meso-2,6-diaminopimelyl-D-alanyl-D-alanine-diphosphoundecaprenol 4-beta-N-acetylglucosaminlytransferase activity"/>
    <property type="evidence" value="ECO:0007669"/>
    <property type="project" value="RHEA"/>
</dbReference>
<comment type="similarity">
    <text evidence="10">Belongs to the glycosyltransferase 28 family. MurG subfamily.</text>
</comment>
<keyword evidence="3 10" id="KW-0328">Glycosyltransferase</keyword>
<feature type="binding site" evidence="10">
    <location>
        <position position="316"/>
    </location>
    <ligand>
        <name>UDP-N-acetyl-alpha-D-glucosamine</name>
        <dbReference type="ChEBI" id="CHEBI:57705"/>
    </ligand>
</feature>
<keyword evidence="9 10" id="KW-0961">Cell wall biogenesis/degradation</keyword>
<dbReference type="UniPathway" id="UPA00219"/>
<evidence type="ECO:0000313" key="14">
    <source>
        <dbReference type="EMBL" id="OGM97498.1"/>
    </source>
</evidence>
<dbReference type="GO" id="GO:0009252">
    <property type="term" value="P:peptidoglycan biosynthetic process"/>
    <property type="evidence" value="ECO:0007669"/>
    <property type="project" value="UniProtKB-UniRule"/>
</dbReference>
<keyword evidence="5 10" id="KW-0133">Cell shape</keyword>
<feature type="binding site" evidence="10">
    <location>
        <position position="204"/>
    </location>
    <ligand>
        <name>UDP-N-acetyl-alpha-D-glucosamine</name>
        <dbReference type="ChEBI" id="CHEBI:57705"/>
    </ligand>
</feature>
<keyword evidence="11" id="KW-1133">Transmembrane helix</keyword>
<dbReference type="GO" id="GO:0050511">
    <property type="term" value="F:undecaprenyldiphospho-muramoylpentapeptide beta-N-acetylglucosaminyltransferase activity"/>
    <property type="evidence" value="ECO:0007669"/>
    <property type="project" value="UniProtKB-UniRule"/>
</dbReference>
<dbReference type="GO" id="GO:0008360">
    <property type="term" value="P:regulation of cell shape"/>
    <property type="evidence" value="ECO:0007669"/>
    <property type="project" value="UniProtKB-KW"/>
</dbReference>
<evidence type="ECO:0000256" key="8">
    <source>
        <dbReference type="ARBA" id="ARBA00023306"/>
    </source>
</evidence>
<comment type="pathway">
    <text evidence="10">Cell wall biogenesis; peptidoglycan biosynthesis.</text>
</comment>
<feature type="transmembrane region" description="Helical" evidence="11">
    <location>
        <begin position="67"/>
        <end position="90"/>
    </location>
</feature>
<evidence type="ECO:0000259" key="13">
    <source>
        <dbReference type="Pfam" id="PF04101"/>
    </source>
</evidence>
<feature type="binding site" evidence="10">
    <location>
        <begin position="12"/>
        <end position="14"/>
    </location>
    <ligand>
        <name>UDP-N-acetyl-alpha-D-glucosamine</name>
        <dbReference type="ChEBI" id="CHEBI:57705"/>
    </ligand>
</feature>
<proteinExistence type="inferred from homology"/>
<feature type="domain" description="Glycosyl transferase family 28 C-terminal" evidence="13">
    <location>
        <begin position="197"/>
        <end position="372"/>
    </location>
</feature>
<evidence type="ECO:0000256" key="2">
    <source>
        <dbReference type="ARBA" id="ARBA00022618"/>
    </source>
</evidence>
<dbReference type="GO" id="GO:0005886">
    <property type="term" value="C:plasma membrane"/>
    <property type="evidence" value="ECO:0007669"/>
    <property type="project" value="UniProtKB-SubCell"/>
</dbReference>
<comment type="catalytic activity">
    <reaction evidence="10">
        <text>di-trans,octa-cis-undecaprenyl diphospho-N-acetyl-alpha-D-muramoyl-L-alanyl-D-glutamyl-meso-2,6-diaminopimeloyl-D-alanyl-D-alanine + UDP-N-acetyl-alpha-D-glucosamine = di-trans,octa-cis-undecaprenyl diphospho-[N-acetyl-alpha-D-glucosaminyl-(1-&gt;4)]-N-acetyl-alpha-D-muramoyl-L-alanyl-D-glutamyl-meso-2,6-diaminopimeloyl-D-alanyl-D-alanine + UDP + H(+)</text>
        <dbReference type="Rhea" id="RHEA:31227"/>
        <dbReference type="ChEBI" id="CHEBI:15378"/>
        <dbReference type="ChEBI" id="CHEBI:57705"/>
        <dbReference type="ChEBI" id="CHEBI:58223"/>
        <dbReference type="ChEBI" id="CHEBI:61387"/>
        <dbReference type="ChEBI" id="CHEBI:61388"/>
        <dbReference type="EC" id="2.4.1.227"/>
    </reaction>
</comment>
<dbReference type="SUPFAM" id="SSF53756">
    <property type="entry name" value="UDP-Glycosyltransferase/glycogen phosphorylase"/>
    <property type="match status" value="1"/>
</dbReference>
<evidence type="ECO:0000256" key="5">
    <source>
        <dbReference type="ARBA" id="ARBA00022960"/>
    </source>
</evidence>
<evidence type="ECO:0000313" key="15">
    <source>
        <dbReference type="Proteomes" id="UP000178520"/>
    </source>
</evidence>
<dbReference type="EC" id="2.4.1.227" evidence="10"/>
<feature type="binding site" evidence="10">
    <location>
        <position position="174"/>
    </location>
    <ligand>
        <name>UDP-N-acetyl-alpha-D-glucosamine</name>
        <dbReference type="ChEBI" id="CHEBI:57705"/>
    </ligand>
</feature>
<keyword evidence="8 10" id="KW-0131">Cell cycle</keyword>
<evidence type="ECO:0000256" key="1">
    <source>
        <dbReference type="ARBA" id="ARBA00022475"/>
    </source>
</evidence>
<keyword evidence="11" id="KW-0812">Transmembrane</keyword>